<dbReference type="InterPro" id="IPR001680">
    <property type="entry name" value="WD40_rpt"/>
</dbReference>
<dbReference type="PROSITE" id="PS00678">
    <property type="entry name" value="WD_REPEATS_1"/>
    <property type="match status" value="1"/>
</dbReference>
<dbReference type="OrthoDB" id="1068471at2759"/>
<dbReference type="PANTHER" id="PTHR19847">
    <property type="entry name" value="DDB1- AND CUL4-ASSOCIATED FACTOR 11"/>
    <property type="match status" value="1"/>
</dbReference>
<reference evidence="6" key="1">
    <citation type="journal article" date="2016" name="Nat. Commun.">
        <title>The Gonium pectorale genome demonstrates co-option of cell cycle regulation during the evolution of multicellularity.</title>
        <authorList>
            <person name="Hanschen E.R."/>
            <person name="Marriage T.N."/>
            <person name="Ferris P.J."/>
            <person name="Hamaji T."/>
            <person name="Toyoda A."/>
            <person name="Fujiyama A."/>
            <person name="Neme R."/>
            <person name="Noguchi H."/>
            <person name="Minakuchi Y."/>
            <person name="Suzuki M."/>
            <person name="Kawai-Toyooka H."/>
            <person name="Smith D.R."/>
            <person name="Sparks H."/>
            <person name="Anderson J."/>
            <person name="Bakaric R."/>
            <person name="Luria V."/>
            <person name="Karger A."/>
            <person name="Kirschner M.W."/>
            <person name="Durand P.M."/>
            <person name="Michod R.E."/>
            <person name="Nozaki H."/>
            <person name="Olson B.J."/>
        </authorList>
    </citation>
    <scope>NUCLEOTIDE SEQUENCE [LARGE SCALE GENOMIC DNA]</scope>
    <source>
        <strain evidence="6">NIES-2863</strain>
    </source>
</reference>
<comment type="caution">
    <text evidence="5">The sequence shown here is derived from an EMBL/GenBank/DDBJ whole genome shotgun (WGS) entry which is preliminary data.</text>
</comment>
<organism evidence="5 6">
    <name type="scientific">Gonium pectorale</name>
    <name type="common">Green alga</name>
    <dbReference type="NCBI Taxonomy" id="33097"/>
    <lineage>
        <taxon>Eukaryota</taxon>
        <taxon>Viridiplantae</taxon>
        <taxon>Chlorophyta</taxon>
        <taxon>core chlorophytes</taxon>
        <taxon>Chlorophyceae</taxon>
        <taxon>CS clade</taxon>
        <taxon>Chlamydomonadales</taxon>
        <taxon>Volvocaceae</taxon>
        <taxon>Gonium</taxon>
    </lineage>
</organism>
<keyword evidence="2" id="KW-0677">Repeat</keyword>
<name>A0A150FWA6_GONPE</name>
<accession>A0A150FWA6</accession>
<protein>
    <submittedName>
        <fullName evidence="5">Uncharacterized protein</fullName>
    </submittedName>
</protein>
<evidence type="ECO:0000313" key="5">
    <source>
        <dbReference type="EMBL" id="KXZ41903.1"/>
    </source>
</evidence>
<dbReference type="AlphaFoldDB" id="A0A150FWA6"/>
<evidence type="ECO:0000313" key="6">
    <source>
        <dbReference type="Proteomes" id="UP000075714"/>
    </source>
</evidence>
<feature type="compositionally biased region" description="Pro residues" evidence="4">
    <location>
        <begin position="71"/>
        <end position="105"/>
    </location>
</feature>
<dbReference type="InterPro" id="IPR036322">
    <property type="entry name" value="WD40_repeat_dom_sf"/>
</dbReference>
<dbReference type="PROSITE" id="PS50082">
    <property type="entry name" value="WD_REPEATS_2"/>
    <property type="match status" value="2"/>
</dbReference>
<evidence type="ECO:0000256" key="1">
    <source>
        <dbReference type="ARBA" id="ARBA00022574"/>
    </source>
</evidence>
<dbReference type="Pfam" id="PF00400">
    <property type="entry name" value="WD40"/>
    <property type="match status" value="2"/>
</dbReference>
<proteinExistence type="predicted"/>
<dbReference type="SMART" id="SM00320">
    <property type="entry name" value="WD40"/>
    <property type="match status" value="3"/>
</dbReference>
<keyword evidence="1 3" id="KW-0853">WD repeat</keyword>
<dbReference type="InterPro" id="IPR019775">
    <property type="entry name" value="WD40_repeat_CS"/>
</dbReference>
<dbReference type="SUPFAM" id="SSF50978">
    <property type="entry name" value="WD40 repeat-like"/>
    <property type="match status" value="1"/>
</dbReference>
<feature type="repeat" description="WD" evidence="3">
    <location>
        <begin position="465"/>
        <end position="494"/>
    </location>
</feature>
<sequence length="582" mass="60625">MKISIELEIQPDEVALAAELLSTLRTLTDHVKVVTPGGAALPASAAPSPAPAAAAPAAPAVANGAPATRVPTPPAPAPAPSPSPVPAPAPAPTPAPAPAPAPAAPAGPVGTPQPFTSSVPRLGDASTLEQAAADVLATLWASEAGGGLEKALEELVGAYESLVFQNLSVINSPTGVVPYMQLYTRLPEEQRPKFRDRLVSKVLGALTKKRPVSADRSAFFGYADAFAGLVKLGAVPMDGAVQTMTRLLGKPDTRSAGVTMLGKTVEYCAEQLLRTPENILAAMWAALEPVREVPEFMYDLQYIFATLLASGGQDGQLLLWGADGSIASKLDVPSHYVCSLDVLPNSGTLLAAGVPVEQQAPPGAVAEAPCVLAFTPPAAQPGAARAGLWAPRGRLYGVNRGILSFARALGGGGEMFVVGETLQEVSGSKDFLCLYDLSRGGPLERMAPVTVYSEHRDMVTCASPWHANPHVFVSGGRDAAIRVWDRRVAQSVGSFGELDSASGTYKAHSDMVTCLDTTDHMLLSTSVDGFMCLWDFRQLPMTHGSVVGPLVRLQIDTQPTLKVAVAGAPHSRLAAVSTYQVH</sequence>
<evidence type="ECO:0000256" key="3">
    <source>
        <dbReference type="PROSITE-ProRule" id="PRU00221"/>
    </source>
</evidence>
<dbReference type="Proteomes" id="UP000075714">
    <property type="component" value="Unassembled WGS sequence"/>
</dbReference>
<dbReference type="EMBL" id="LSYV01000247">
    <property type="protein sequence ID" value="KXZ41903.1"/>
    <property type="molecule type" value="Genomic_DNA"/>
</dbReference>
<evidence type="ECO:0000256" key="2">
    <source>
        <dbReference type="ARBA" id="ARBA00022737"/>
    </source>
</evidence>
<dbReference type="InterPro" id="IPR051859">
    <property type="entry name" value="DCAF"/>
</dbReference>
<dbReference type="GO" id="GO:0080008">
    <property type="term" value="C:Cul4-RING E3 ubiquitin ligase complex"/>
    <property type="evidence" value="ECO:0007669"/>
    <property type="project" value="TreeGrafter"/>
</dbReference>
<keyword evidence="6" id="KW-1185">Reference proteome</keyword>
<dbReference type="GO" id="GO:0043161">
    <property type="term" value="P:proteasome-mediated ubiquitin-dependent protein catabolic process"/>
    <property type="evidence" value="ECO:0007669"/>
    <property type="project" value="TreeGrafter"/>
</dbReference>
<dbReference type="Gene3D" id="2.130.10.10">
    <property type="entry name" value="YVTN repeat-like/Quinoprotein amine dehydrogenase"/>
    <property type="match status" value="1"/>
</dbReference>
<dbReference type="STRING" id="33097.A0A150FWA6"/>
<evidence type="ECO:0000256" key="4">
    <source>
        <dbReference type="SAM" id="MobiDB-lite"/>
    </source>
</evidence>
<dbReference type="PANTHER" id="PTHR19847:SF7">
    <property type="entry name" value="DDB1- AND CUL4-ASSOCIATED FACTOR 11"/>
    <property type="match status" value="1"/>
</dbReference>
<gene>
    <name evidence="5" type="ORF">GPECTOR_248g612</name>
</gene>
<feature type="repeat" description="WD" evidence="3">
    <location>
        <begin position="505"/>
        <end position="537"/>
    </location>
</feature>
<dbReference type="InterPro" id="IPR015943">
    <property type="entry name" value="WD40/YVTN_repeat-like_dom_sf"/>
</dbReference>
<feature type="region of interest" description="Disordered" evidence="4">
    <location>
        <begin position="63"/>
        <end position="121"/>
    </location>
</feature>